<dbReference type="Proteomes" id="UP000051063">
    <property type="component" value="Unassembled WGS sequence"/>
</dbReference>
<dbReference type="PANTHER" id="PTHR47237">
    <property type="entry name" value="SLL0310 PROTEIN"/>
    <property type="match status" value="1"/>
</dbReference>
<sequence length="288" mass="31151">MLNQTIPLLHVLSELDIPGLIELSSSVEWDYNAEELRTVLAIGTVYGHKNEANQLVSCAAVIPYEDQLATIGMVIVHSSCRGLGLGRSLMKACMEAVPLDSAIMLIATKEGQPLYESMGFVTVDTIHKSIRKNVSPLTNEPASEFVDIVPMKESDLTAAIELDALAVGSKRSAFLYTRMQQAKTCLVIKDQEGTIVGFGFAVQGPINLVAGPIVARNSAEATSLLCKLTEGHEGHIRIDVPDGQEDFLRFLAQNEFEKASQPPVMIARANSLPPRSGHYFGIGAQIFG</sequence>
<comment type="caution">
    <text evidence="2">The sequence shown here is derived from an EMBL/GenBank/DDBJ whole genome shotgun (WGS) entry which is preliminary data.</text>
</comment>
<dbReference type="InterPro" id="IPR000182">
    <property type="entry name" value="GNAT_dom"/>
</dbReference>
<dbReference type="Gene3D" id="3.40.630.30">
    <property type="match status" value="1"/>
</dbReference>
<dbReference type="Pfam" id="PF18014">
    <property type="entry name" value="Acetyltransf_18"/>
    <property type="match status" value="1"/>
</dbReference>
<dbReference type="SUPFAM" id="SSF55729">
    <property type="entry name" value="Acyl-CoA N-acyltransferases (Nat)"/>
    <property type="match status" value="1"/>
</dbReference>
<organism evidence="2 3">
    <name type="scientific">Brevibacillus choshinensis</name>
    <dbReference type="NCBI Taxonomy" id="54911"/>
    <lineage>
        <taxon>Bacteria</taxon>
        <taxon>Bacillati</taxon>
        <taxon>Bacillota</taxon>
        <taxon>Bacilli</taxon>
        <taxon>Bacillales</taxon>
        <taxon>Paenibacillaceae</taxon>
        <taxon>Brevibacillus</taxon>
    </lineage>
</organism>
<gene>
    <name evidence="2" type="ORF">AN963_03910</name>
</gene>
<accession>A0ABR5NC44</accession>
<dbReference type="InterPro" id="IPR041496">
    <property type="entry name" value="YitH/HolE_GNAT"/>
</dbReference>
<name>A0ABR5NC44_BRECH</name>
<dbReference type="PROSITE" id="PS51186">
    <property type="entry name" value="GNAT"/>
    <property type="match status" value="1"/>
</dbReference>
<proteinExistence type="predicted"/>
<feature type="domain" description="N-acetyltransferase" evidence="1">
    <location>
        <begin position="7"/>
        <end position="152"/>
    </location>
</feature>
<dbReference type="PANTHER" id="PTHR47237:SF2">
    <property type="entry name" value="BLL4206 PROTEIN"/>
    <property type="match status" value="1"/>
</dbReference>
<evidence type="ECO:0000313" key="2">
    <source>
        <dbReference type="EMBL" id="KQL48944.1"/>
    </source>
</evidence>
<protein>
    <submittedName>
        <fullName evidence="2">Acetyltransferase</fullName>
    </submittedName>
</protein>
<dbReference type="RefSeq" id="WP_055743241.1">
    <property type="nucleotide sequence ID" value="NZ_LJJB01000007.1"/>
</dbReference>
<reference evidence="2 3" key="1">
    <citation type="submission" date="2015-09" db="EMBL/GenBank/DDBJ databases">
        <title>Genome sequencing project for genomic taxonomy and phylogenomics of Bacillus-like bacteria.</title>
        <authorList>
            <person name="Liu B."/>
            <person name="Wang J."/>
            <person name="Zhu Y."/>
            <person name="Liu G."/>
            <person name="Chen Q."/>
            <person name="Chen Z."/>
            <person name="Lan J."/>
            <person name="Che J."/>
            <person name="Ge C."/>
            <person name="Shi H."/>
            <person name="Pan Z."/>
            <person name="Liu X."/>
        </authorList>
    </citation>
    <scope>NUCLEOTIDE SEQUENCE [LARGE SCALE GENOMIC DNA]</scope>
    <source>
        <strain evidence="2 3">DSM 8552</strain>
    </source>
</reference>
<keyword evidence="3" id="KW-1185">Reference proteome</keyword>
<evidence type="ECO:0000259" key="1">
    <source>
        <dbReference type="PROSITE" id="PS51186"/>
    </source>
</evidence>
<dbReference type="Pfam" id="PF13508">
    <property type="entry name" value="Acetyltransf_7"/>
    <property type="match status" value="1"/>
</dbReference>
<dbReference type="InterPro" id="IPR016181">
    <property type="entry name" value="Acyl_CoA_acyltransferase"/>
</dbReference>
<evidence type="ECO:0000313" key="3">
    <source>
        <dbReference type="Proteomes" id="UP000051063"/>
    </source>
</evidence>
<dbReference type="InterPro" id="IPR052729">
    <property type="entry name" value="Acyl/Acetyltrans_Enzymes"/>
</dbReference>
<dbReference type="CDD" id="cd04301">
    <property type="entry name" value="NAT_SF"/>
    <property type="match status" value="1"/>
</dbReference>
<dbReference type="EMBL" id="LJJB01000007">
    <property type="protein sequence ID" value="KQL48944.1"/>
    <property type="molecule type" value="Genomic_DNA"/>
</dbReference>
<dbReference type="Gene3D" id="3.40.630.90">
    <property type="match status" value="1"/>
</dbReference>